<dbReference type="EMBL" id="FOMG01000020">
    <property type="protein sequence ID" value="SFD11046.1"/>
    <property type="molecule type" value="Genomic_DNA"/>
</dbReference>
<sequence length="79" mass="9284">MNIRVTLDISTYKKGIIDIEVNVDQIIDECLRIVDENLNLNLKLKEINYCKSKRENRIISNYGSFKENNIYTGDILEFI</sequence>
<evidence type="ECO:0000313" key="1">
    <source>
        <dbReference type="EMBL" id="SFD11046.1"/>
    </source>
</evidence>
<dbReference type="RefSeq" id="WP_090092344.1">
    <property type="nucleotide sequence ID" value="NZ_FOMG01000020.1"/>
</dbReference>
<name>A0A1I1PMN4_9CLOT</name>
<dbReference type="OrthoDB" id="1919166at2"/>
<keyword evidence="2" id="KW-1185">Reference proteome</keyword>
<evidence type="ECO:0008006" key="3">
    <source>
        <dbReference type="Google" id="ProtNLM"/>
    </source>
</evidence>
<dbReference type="Gene3D" id="3.10.20.90">
    <property type="entry name" value="Phosphatidylinositol 3-kinase Catalytic Subunit, Chain A, domain 1"/>
    <property type="match status" value="1"/>
</dbReference>
<dbReference type="AlphaFoldDB" id="A0A1I1PMN4"/>
<dbReference type="Proteomes" id="UP000199263">
    <property type="component" value="Unassembled WGS sequence"/>
</dbReference>
<gene>
    <name evidence="1" type="ORF">SAMN05421842_12023</name>
</gene>
<proteinExistence type="predicted"/>
<reference evidence="1 2" key="1">
    <citation type="submission" date="2016-10" db="EMBL/GenBank/DDBJ databases">
        <authorList>
            <person name="de Groot N.N."/>
        </authorList>
    </citation>
    <scope>NUCLEOTIDE SEQUENCE [LARGE SCALE GENOMIC DNA]</scope>
    <source>
        <strain evidence="1 2">DSM 12992</strain>
    </source>
</reference>
<organism evidence="1 2">
    <name type="scientific">Clostridium uliginosum</name>
    <dbReference type="NCBI Taxonomy" id="119641"/>
    <lineage>
        <taxon>Bacteria</taxon>
        <taxon>Bacillati</taxon>
        <taxon>Bacillota</taxon>
        <taxon>Clostridia</taxon>
        <taxon>Eubacteriales</taxon>
        <taxon>Clostridiaceae</taxon>
        <taxon>Clostridium</taxon>
    </lineage>
</organism>
<accession>A0A1I1PMN4</accession>
<dbReference type="STRING" id="119641.SAMN05421842_12023"/>
<evidence type="ECO:0000313" key="2">
    <source>
        <dbReference type="Proteomes" id="UP000199263"/>
    </source>
</evidence>
<protein>
    <recommendedName>
        <fullName evidence="3">WXG100 protein secretion system (Wss), protein YukD</fullName>
    </recommendedName>
</protein>